<comment type="caution">
    <text evidence="15">The sequence shown here is derived from an EMBL/GenBank/DDBJ whole genome shotgun (WGS) entry which is preliminary data.</text>
</comment>
<keyword evidence="11 14" id="KW-0275">Fatty acid biosynthesis</keyword>
<dbReference type="GO" id="GO:0042761">
    <property type="term" value="P:very long-chain fatty acid biosynthetic process"/>
    <property type="evidence" value="ECO:0007669"/>
    <property type="project" value="TreeGrafter"/>
</dbReference>
<evidence type="ECO:0000256" key="5">
    <source>
        <dbReference type="ARBA" id="ARBA00022516"/>
    </source>
</evidence>
<comment type="catalytic activity">
    <reaction evidence="13 14">
        <text>a very-long-chain (3R)-3-hydroxyacyl-CoA = a very-long-chain (2E)-enoyl-CoA + H2O</text>
        <dbReference type="Rhea" id="RHEA:45812"/>
        <dbReference type="ChEBI" id="CHEBI:15377"/>
        <dbReference type="ChEBI" id="CHEBI:83728"/>
        <dbReference type="ChEBI" id="CHEBI:85440"/>
        <dbReference type="EC" id="4.2.1.134"/>
    </reaction>
</comment>
<dbReference type="OrthoDB" id="46988at2759"/>
<evidence type="ECO:0000256" key="9">
    <source>
        <dbReference type="ARBA" id="ARBA00023098"/>
    </source>
</evidence>
<feature type="transmembrane region" description="Helical" evidence="14">
    <location>
        <begin position="184"/>
        <end position="204"/>
    </location>
</feature>
<organism evidence="15 16">
    <name type="scientific">Synchytrium microbalum</name>
    <dbReference type="NCBI Taxonomy" id="1806994"/>
    <lineage>
        <taxon>Eukaryota</taxon>
        <taxon>Fungi</taxon>
        <taxon>Fungi incertae sedis</taxon>
        <taxon>Chytridiomycota</taxon>
        <taxon>Chytridiomycota incertae sedis</taxon>
        <taxon>Chytridiomycetes</taxon>
        <taxon>Synchytriales</taxon>
        <taxon>Synchytriaceae</taxon>
        <taxon>Synchytrium</taxon>
    </lineage>
</organism>
<keyword evidence="14" id="KW-0256">Endoplasmic reticulum</keyword>
<dbReference type="InterPro" id="IPR007482">
    <property type="entry name" value="Tyr_Pase-like_PTPLA"/>
</dbReference>
<evidence type="ECO:0000313" key="15">
    <source>
        <dbReference type="EMBL" id="TPX31008.1"/>
    </source>
</evidence>
<feature type="transmembrane region" description="Helical" evidence="14">
    <location>
        <begin position="21"/>
        <end position="40"/>
    </location>
</feature>
<proteinExistence type="inferred from homology"/>
<dbReference type="EC" id="4.2.1.134" evidence="4 14"/>
<evidence type="ECO:0000256" key="7">
    <source>
        <dbReference type="ARBA" id="ARBA00022832"/>
    </source>
</evidence>
<evidence type="ECO:0000256" key="12">
    <source>
        <dbReference type="ARBA" id="ARBA00023239"/>
    </source>
</evidence>
<evidence type="ECO:0000313" key="16">
    <source>
        <dbReference type="Proteomes" id="UP000319731"/>
    </source>
</evidence>
<keyword evidence="10 14" id="KW-0472">Membrane</keyword>
<gene>
    <name evidence="15" type="primary">PHS1</name>
    <name evidence="15" type="ORF">SmJEL517_g05539</name>
</gene>
<dbReference type="GO" id="GO:0030497">
    <property type="term" value="P:fatty acid elongation"/>
    <property type="evidence" value="ECO:0007669"/>
    <property type="project" value="TreeGrafter"/>
</dbReference>
<evidence type="ECO:0000256" key="1">
    <source>
        <dbReference type="ARBA" id="ARBA00004141"/>
    </source>
</evidence>
<dbReference type="RefSeq" id="XP_031022538.1">
    <property type="nucleotide sequence ID" value="XM_031171465.1"/>
</dbReference>
<dbReference type="GO" id="GO:0005789">
    <property type="term" value="C:endoplasmic reticulum membrane"/>
    <property type="evidence" value="ECO:0007669"/>
    <property type="project" value="UniProtKB-SubCell"/>
</dbReference>
<dbReference type="STRING" id="1806994.A0A507BUP9"/>
<keyword evidence="6 14" id="KW-0812">Transmembrane</keyword>
<dbReference type="EMBL" id="QEAO01000052">
    <property type="protein sequence ID" value="TPX31008.1"/>
    <property type="molecule type" value="Genomic_DNA"/>
</dbReference>
<accession>A0A507BUP9</accession>
<keyword evidence="7 14" id="KW-0276">Fatty acid metabolism</keyword>
<comment type="similarity">
    <text evidence="3 14">Belongs to the very long-chain fatty acids dehydratase HACD family.</text>
</comment>
<evidence type="ECO:0000256" key="13">
    <source>
        <dbReference type="ARBA" id="ARBA00036671"/>
    </source>
</evidence>
<name>A0A507BUP9_9FUNG</name>
<dbReference type="GO" id="GO:0102158">
    <property type="term" value="F:very-long-chain (3R)-3-hydroxyacyl-CoA dehydratase activity"/>
    <property type="evidence" value="ECO:0007669"/>
    <property type="project" value="UniProtKB-EC"/>
</dbReference>
<keyword evidence="5 14" id="KW-0444">Lipid biosynthesis</keyword>
<evidence type="ECO:0000256" key="14">
    <source>
        <dbReference type="RuleBase" id="RU363109"/>
    </source>
</evidence>
<keyword evidence="8 14" id="KW-1133">Transmembrane helix</keyword>
<evidence type="ECO:0000256" key="6">
    <source>
        <dbReference type="ARBA" id="ARBA00022692"/>
    </source>
</evidence>
<comment type="function">
    <text evidence="14">Catalyzes the third of the four reactions of the long-chain fatty acids elongation cycle. This endoplasmic reticulum-bound enzymatic process, allows the addition of two carbons to the chain of long- and very long-chain fatty acids/VLCFAs per cycle. This enzyme catalyzes the dehydration of the 3-hydroxyacyl-CoA intermediate into trans-2,3-enoyl-CoA, within each cycle of fatty acid elongation. Thereby, it participates to the production of VLCFAs of different chain lengths that are involved in multiple biological processes as precursors of membrane lipids and lipid mediators.</text>
</comment>
<evidence type="ECO:0000256" key="8">
    <source>
        <dbReference type="ARBA" id="ARBA00022989"/>
    </source>
</evidence>
<keyword evidence="9 14" id="KW-0443">Lipid metabolism</keyword>
<evidence type="ECO:0000256" key="11">
    <source>
        <dbReference type="ARBA" id="ARBA00023160"/>
    </source>
</evidence>
<comment type="subcellular location">
    <subcellularLocation>
        <location evidence="14">Endoplasmic reticulum membrane</location>
        <topology evidence="14">Multi-pass membrane protein</topology>
    </subcellularLocation>
    <subcellularLocation>
        <location evidence="1">Membrane</location>
        <topology evidence="1">Multi-pass membrane protein</topology>
    </subcellularLocation>
</comment>
<dbReference type="GO" id="GO:0030148">
    <property type="term" value="P:sphingolipid biosynthetic process"/>
    <property type="evidence" value="ECO:0007669"/>
    <property type="project" value="TreeGrafter"/>
</dbReference>
<dbReference type="GeneID" id="42006762"/>
<evidence type="ECO:0000256" key="3">
    <source>
        <dbReference type="ARBA" id="ARBA00007811"/>
    </source>
</evidence>
<dbReference type="Proteomes" id="UP000319731">
    <property type="component" value="Unassembled WGS sequence"/>
</dbReference>
<comment type="caution">
    <text evidence="14">Lacks conserved residue(s) required for the propagation of feature annotation.</text>
</comment>
<dbReference type="PANTHER" id="PTHR11035">
    <property type="entry name" value="VERY-LONG-CHAIN (3R)-3-HYDROXYACYL-COA DEHYDRATASE"/>
    <property type="match status" value="1"/>
</dbReference>
<dbReference type="UniPathway" id="UPA00094"/>
<sequence length="224" mass="25143">MSKPSGKSRGERKPSALVTGYLIAYNFASAAGWAYSFALLAKSIITNQSYQRAYYDSGDVVRWVQTAASLEIVHALLGLVKTPVSTTAIQVASRLLLVWGIMNSFNVTEVREHWAYSTMVTAWAITEVTRYVYYGFNLMGLNPAVLLWARYTFFYILYPMGAGSEAMEIYNALPAARAYASNDYLYYLLMGIIAIYPPGFYVMYTHMIGQRRKYLGKAASKKKA</sequence>
<evidence type="ECO:0000256" key="2">
    <source>
        <dbReference type="ARBA" id="ARBA00005194"/>
    </source>
</evidence>
<dbReference type="Pfam" id="PF04387">
    <property type="entry name" value="PTPLA"/>
    <property type="match status" value="1"/>
</dbReference>
<evidence type="ECO:0000256" key="10">
    <source>
        <dbReference type="ARBA" id="ARBA00023136"/>
    </source>
</evidence>
<reference evidence="15 16" key="1">
    <citation type="journal article" date="2019" name="Sci. Rep.">
        <title>Comparative genomics of chytrid fungi reveal insights into the obligate biotrophic and pathogenic lifestyle of Synchytrium endobioticum.</title>
        <authorList>
            <person name="van de Vossenberg B.T.L.H."/>
            <person name="Warris S."/>
            <person name="Nguyen H.D.T."/>
            <person name="van Gent-Pelzer M.P.E."/>
            <person name="Joly D.L."/>
            <person name="van de Geest H.C."/>
            <person name="Bonants P.J.M."/>
            <person name="Smith D.S."/>
            <person name="Levesque C.A."/>
            <person name="van der Lee T.A.J."/>
        </authorList>
    </citation>
    <scope>NUCLEOTIDE SEQUENCE [LARGE SCALE GENOMIC DNA]</scope>
    <source>
        <strain evidence="15 16">JEL517</strain>
    </source>
</reference>
<comment type="pathway">
    <text evidence="2 14">Lipid metabolism; fatty acid biosynthesis.</text>
</comment>
<protein>
    <recommendedName>
        <fullName evidence="4 14">Very-long-chain (3R)-3-hydroxyacyl-CoA dehydratase</fullName>
        <ecNumber evidence="4 14">4.2.1.134</ecNumber>
    </recommendedName>
</protein>
<keyword evidence="12 14" id="KW-0456">Lyase</keyword>
<dbReference type="AlphaFoldDB" id="A0A507BUP9"/>
<evidence type="ECO:0000256" key="4">
    <source>
        <dbReference type="ARBA" id="ARBA00013122"/>
    </source>
</evidence>
<dbReference type="PANTHER" id="PTHR11035:SF3">
    <property type="entry name" value="VERY-LONG-CHAIN (3R)-3-HYDROXYACYL-COA DEHYDRATASE"/>
    <property type="match status" value="1"/>
</dbReference>
<keyword evidence="16" id="KW-1185">Reference proteome</keyword>